<accession>A0A3G5A231</accession>
<dbReference type="EMBL" id="MK072245">
    <property type="protein sequence ID" value="AYV80564.1"/>
    <property type="molecule type" value="Genomic_DNA"/>
</dbReference>
<feature type="domain" description="Disease resistance R13L4/SHOC-2-like LRR" evidence="2">
    <location>
        <begin position="107"/>
        <end position="363"/>
    </location>
</feature>
<evidence type="ECO:0000256" key="1">
    <source>
        <dbReference type="ARBA" id="ARBA00022737"/>
    </source>
</evidence>
<gene>
    <name evidence="3" type="ORF">Harvfovirus3_9</name>
</gene>
<sequence length="405" mass="46335">MSQRKMSIGFQTRIISIPIIIHDICQYVDLYDLPKLFLLTQSISKQMTPHASPIIDLSYVKLNLDKLLKSLPKVRLIIPSDAVTRYIDKLPQILPNILSLTITGETQDLLHHHKELLHLQILKIEVFFKRPCVDLSRLKKIISLTIQPFDQSTADFSVEQLSTLQKLTLEDTKNETNTTLAKLASLSSLTSLSIKGKTSLTTSVLETMTNLRNLTINVTRESTLKYTPTISISQITSLELKINQCYDESVHYQKWSILKCFPNLKILSLVDVADYTHPMIRHIPPLPNLISLELTGNILTPSQLSSFRNLQSLTFKDFSSRTMISDARFDDFTNLHWDKEAVTNLIDRYKKEIPSLKIISFTFTWNNGSRATYNQTHIYAIFDPKTTPRINIKTETHTTGRIYGN</sequence>
<proteinExistence type="predicted"/>
<dbReference type="InterPro" id="IPR032675">
    <property type="entry name" value="LRR_dom_sf"/>
</dbReference>
<protein>
    <recommendedName>
        <fullName evidence="2">Disease resistance R13L4/SHOC-2-like LRR domain-containing protein</fullName>
    </recommendedName>
</protein>
<evidence type="ECO:0000259" key="2">
    <source>
        <dbReference type="Pfam" id="PF23598"/>
    </source>
</evidence>
<keyword evidence="1" id="KW-0677">Repeat</keyword>
<dbReference type="Gene3D" id="3.80.10.10">
    <property type="entry name" value="Ribonuclease Inhibitor"/>
    <property type="match status" value="1"/>
</dbReference>
<organism evidence="3">
    <name type="scientific">Harvfovirus sp</name>
    <dbReference type="NCBI Taxonomy" id="2487768"/>
    <lineage>
        <taxon>Viruses</taxon>
        <taxon>Varidnaviria</taxon>
        <taxon>Bamfordvirae</taxon>
        <taxon>Nucleocytoviricota</taxon>
        <taxon>Megaviricetes</taxon>
        <taxon>Imitervirales</taxon>
        <taxon>Mimiviridae</taxon>
        <taxon>Klosneuvirinae</taxon>
    </lineage>
</organism>
<dbReference type="SUPFAM" id="SSF52047">
    <property type="entry name" value="RNI-like"/>
    <property type="match status" value="1"/>
</dbReference>
<reference evidence="3" key="1">
    <citation type="submission" date="2018-10" db="EMBL/GenBank/DDBJ databases">
        <title>Hidden diversity of soil giant viruses.</title>
        <authorList>
            <person name="Schulz F."/>
            <person name="Alteio L."/>
            <person name="Goudeau D."/>
            <person name="Ryan E.M."/>
            <person name="Malmstrom R.R."/>
            <person name="Blanchard J."/>
            <person name="Woyke T."/>
        </authorList>
    </citation>
    <scope>NUCLEOTIDE SEQUENCE</scope>
    <source>
        <strain evidence="3">HAV1</strain>
    </source>
</reference>
<dbReference type="Pfam" id="PF23598">
    <property type="entry name" value="LRR_14"/>
    <property type="match status" value="1"/>
</dbReference>
<evidence type="ECO:0000313" key="3">
    <source>
        <dbReference type="EMBL" id="AYV80564.1"/>
    </source>
</evidence>
<name>A0A3G5A231_9VIRU</name>
<dbReference type="InterPro" id="IPR055414">
    <property type="entry name" value="LRR_R13L4/SHOC2-like"/>
</dbReference>